<sequence length="723" mass="82329">MSKENDTYPIPTEPNDLCFDKKEFIKVLKLQKSFSVDQFLQNHRKKANLETLRDDLGVYLKVLRSAMIELINKDYADFVNLSSNLIGLDKAINGIQVPLGQLKEEVLQVKLNLDEAMGNLSFHLDQRRQIRARKQSLQSLARVQSSLTKWSVLLHLSEDDSRGGEEKEAGGKKERLRLDPGLVERAASEFNQLQFCISKCENDLTESHKQHAEEIRDLLTSSLDGMFLESLQERDSEGMARCLRIYITLDKIADVEVLFRREVVSPALRDVVNESSLQSDPRGLQGVYSRILSFVDTEMEQLLKLTARGVQMPTVKGFDFLVNSFWPEVGQRLELDLPLIYAPGNPDMFYQRYCETQEFLEKLERCCGTQVGVKRLHSHPQYVAFLQRWNLPVYFQIRFQEIAGALETTMSEGDPGILPVPVDFQLKTTAAAWDCLMRCWASGVFLHQLTHRFWKLNLQILARCYTWVGEVLEWKWLSESAAPNTVSCNTACSARLQFLVLLYTDVEKLVARLPNLLDIITGRLGSLSEQGKKLLNSCLKESEQQLLTRLPLITQFILGEISSQSLPHLRQVSDIPRLFRRTNREMPTKPCSYVSQVVAVPLAFHSAHKSVVKSDLLEQWLTLTFSAITQQLFSCVDDVLTSVQKTEESLRRLKKIRDRSAAASSNEARGVGDDEKIREQLLLDVYSYCEVVENAGIARTNVDKLEELVSLVETARTKSDSSK</sequence>
<dbReference type="EMBL" id="BLKM01012573">
    <property type="protein sequence ID" value="GFG36941.1"/>
    <property type="molecule type" value="Genomic_DNA"/>
</dbReference>
<evidence type="ECO:0000259" key="10">
    <source>
        <dbReference type="Pfam" id="PF12022"/>
    </source>
</evidence>
<dbReference type="OrthoDB" id="332281at2759"/>
<dbReference type="GO" id="GO:0017119">
    <property type="term" value="C:Golgi transport complex"/>
    <property type="evidence" value="ECO:0007669"/>
    <property type="project" value="TreeGrafter"/>
</dbReference>
<evidence type="ECO:0000259" key="9">
    <source>
        <dbReference type="Pfam" id="PF06148"/>
    </source>
</evidence>
<dbReference type="PANTHER" id="PTHR12961">
    <property type="entry name" value="CONSERVED OLIGOMERIC GOLGI COMPLEX COMPONENT 2"/>
    <property type="match status" value="1"/>
</dbReference>
<comment type="similarity">
    <text evidence="2">Belongs to the COG2 family.</text>
</comment>
<dbReference type="AlphaFoldDB" id="A0A6L2PWG4"/>
<dbReference type="GO" id="GO:0000139">
    <property type="term" value="C:Golgi membrane"/>
    <property type="evidence" value="ECO:0007669"/>
    <property type="project" value="UniProtKB-SubCell"/>
</dbReference>
<reference evidence="12" key="1">
    <citation type="submission" date="2020-01" db="EMBL/GenBank/DDBJ databases">
        <title>Draft genome sequence of the Termite Coptotermes fromosanus.</title>
        <authorList>
            <person name="Itakura S."/>
            <person name="Yosikawa Y."/>
            <person name="Umezawa K."/>
        </authorList>
    </citation>
    <scope>NUCLEOTIDE SEQUENCE [LARGE SCALE GENOMIC DNA]</scope>
</reference>
<name>A0A6L2PWG4_COPFO</name>
<dbReference type="PANTHER" id="PTHR12961:SF0">
    <property type="entry name" value="CONSERVED OLIGOMERIC GOLGI COMPLEX SUBUNIT 2"/>
    <property type="match status" value="1"/>
</dbReference>
<evidence type="ECO:0000256" key="5">
    <source>
        <dbReference type="ARBA" id="ARBA00022927"/>
    </source>
</evidence>
<evidence type="ECO:0000313" key="12">
    <source>
        <dbReference type="Proteomes" id="UP000502823"/>
    </source>
</evidence>
<comment type="subcellular location">
    <subcellularLocation>
        <location evidence="1">Golgi apparatus membrane</location>
        <topology evidence="1">Peripheral membrane protein</topology>
    </subcellularLocation>
</comment>
<evidence type="ECO:0000256" key="2">
    <source>
        <dbReference type="ARBA" id="ARBA00007603"/>
    </source>
</evidence>
<accession>A0A6L2PWG4</accession>
<protein>
    <recommendedName>
        <fullName evidence="3">Conserved oligomeric Golgi complex subunit 2</fullName>
    </recommendedName>
    <alternativeName>
        <fullName evidence="8">Component of oligomeric Golgi complex 2</fullName>
    </alternativeName>
</protein>
<dbReference type="InterPro" id="IPR024602">
    <property type="entry name" value="COG_su2_N"/>
</dbReference>
<gene>
    <name evidence="11" type="ORF">Cfor_05375</name>
</gene>
<dbReference type="InterPro" id="IPR009316">
    <property type="entry name" value="COG2"/>
</dbReference>
<organism evidence="11 12">
    <name type="scientific">Coptotermes formosanus</name>
    <name type="common">Formosan subterranean termite</name>
    <dbReference type="NCBI Taxonomy" id="36987"/>
    <lineage>
        <taxon>Eukaryota</taxon>
        <taxon>Metazoa</taxon>
        <taxon>Ecdysozoa</taxon>
        <taxon>Arthropoda</taxon>
        <taxon>Hexapoda</taxon>
        <taxon>Insecta</taxon>
        <taxon>Pterygota</taxon>
        <taxon>Neoptera</taxon>
        <taxon>Polyneoptera</taxon>
        <taxon>Dictyoptera</taxon>
        <taxon>Blattodea</taxon>
        <taxon>Blattoidea</taxon>
        <taxon>Termitoidae</taxon>
        <taxon>Rhinotermitidae</taxon>
        <taxon>Coptotermes</taxon>
    </lineage>
</organism>
<evidence type="ECO:0000256" key="4">
    <source>
        <dbReference type="ARBA" id="ARBA00022448"/>
    </source>
</evidence>
<evidence type="ECO:0000256" key="7">
    <source>
        <dbReference type="ARBA" id="ARBA00023136"/>
    </source>
</evidence>
<evidence type="ECO:0000256" key="8">
    <source>
        <dbReference type="ARBA" id="ARBA00031344"/>
    </source>
</evidence>
<dbReference type="Pfam" id="PF12022">
    <property type="entry name" value="COG2_C"/>
    <property type="match status" value="1"/>
</dbReference>
<dbReference type="GO" id="GO:0007030">
    <property type="term" value="P:Golgi organization"/>
    <property type="evidence" value="ECO:0007669"/>
    <property type="project" value="InterPro"/>
</dbReference>
<dbReference type="FunCoup" id="A0A6L2PWG4">
    <property type="interactions" value="1776"/>
</dbReference>
<evidence type="ECO:0000256" key="1">
    <source>
        <dbReference type="ARBA" id="ARBA00004395"/>
    </source>
</evidence>
<feature type="domain" description="Conserved oligomeric Golgi complex subunit 2 N-terminal" evidence="9">
    <location>
        <begin position="17"/>
        <end position="95"/>
    </location>
</feature>
<dbReference type="GO" id="GO:0015031">
    <property type="term" value="P:protein transport"/>
    <property type="evidence" value="ECO:0007669"/>
    <property type="project" value="UniProtKB-KW"/>
</dbReference>
<comment type="caution">
    <text evidence="11">The sequence shown here is derived from an EMBL/GenBank/DDBJ whole genome shotgun (WGS) entry which is preliminary data.</text>
</comment>
<keyword evidence="4" id="KW-0813">Transport</keyword>
<dbReference type="Pfam" id="PF06148">
    <property type="entry name" value="COG2_N"/>
    <property type="match status" value="1"/>
</dbReference>
<keyword evidence="5" id="KW-0653">Protein transport</keyword>
<evidence type="ECO:0000256" key="3">
    <source>
        <dbReference type="ARBA" id="ARBA00020977"/>
    </source>
</evidence>
<dbReference type="InterPro" id="IPR024603">
    <property type="entry name" value="COG_complex_COG2_C"/>
</dbReference>
<feature type="domain" description="COG complex component COG2 C-terminal" evidence="10">
    <location>
        <begin position="387"/>
        <end position="685"/>
    </location>
</feature>
<keyword evidence="7" id="KW-0472">Membrane</keyword>
<evidence type="ECO:0000313" key="11">
    <source>
        <dbReference type="EMBL" id="GFG36941.1"/>
    </source>
</evidence>
<dbReference type="InParanoid" id="A0A6L2PWG4"/>
<keyword evidence="12" id="KW-1185">Reference proteome</keyword>
<proteinExistence type="inferred from homology"/>
<dbReference type="GO" id="GO:0006891">
    <property type="term" value="P:intra-Golgi vesicle-mediated transport"/>
    <property type="evidence" value="ECO:0007669"/>
    <property type="project" value="TreeGrafter"/>
</dbReference>
<keyword evidence="6" id="KW-0333">Golgi apparatus</keyword>
<evidence type="ECO:0000256" key="6">
    <source>
        <dbReference type="ARBA" id="ARBA00023034"/>
    </source>
</evidence>
<dbReference type="Proteomes" id="UP000502823">
    <property type="component" value="Unassembled WGS sequence"/>
</dbReference>